<reference evidence="3 4" key="1">
    <citation type="journal article" date="2013" name="Genome Announc.">
        <title>Draft Genome Sequence of Helicobacter fennelliae Strain MRY12-0050, Isolated from a Bacteremia Patient.</title>
        <authorList>
            <person name="Rimbara E."/>
            <person name="Matsui M."/>
            <person name="Mori S."/>
            <person name="Suzuki S."/>
            <person name="Suzuki M."/>
            <person name="Kim H."/>
            <person name="Sekizuka T."/>
            <person name="Kuroda M."/>
            <person name="Shibayama K."/>
        </authorList>
    </citation>
    <scope>NUCLEOTIDE SEQUENCE [LARGE SCALE GENOMIC DNA]</scope>
    <source>
        <strain evidence="3 4">MRY12-0050</strain>
    </source>
</reference>
<feature type="region of interest" description="Disordered" evidence="1">
    <location>
        <begin position="495"/>
        <end position="551"/>
    </location>
</feature>
<accession>T1CMK5</accession>
<dbReference type="AlphaFoldDB" id="T1CMK5"/>
<feature type="domain" description="MobA/VirD2-like nuclease" evidence="2">
    <location>
        <begin position="128"/>
        <end position="229"/>
    </location>
</feature>
<dbReference type="eggNOG" id="COG3843">
    <property type="taxonomic scope" value="Bacteria"/>
</dbReference>
<evidence type="ECO:0000313" key="3">
    <source>
        <dbReference type="EMBL" id="GAD17979.1"/>
    </source>
</evidence>
<dbReference type="InterPro" id="IPR048178">
    <property type="entry name" value="MobP1_relaxase-like"/>
</dbReference>
<evidence type="ECO:0000259" key="2">
    <source>
        <dbReference type="Pfam" id="PF03432"/>
    </source>
</evidence>
<keyword evidence="3" id="KW-0255">Endonuclease</keyword>
<evidence type="ECO:0000256" key="1">
    <source>
        <dbReference type="SAM" id="MobiDB-lite"/>
    </source>
</evidence>
<proteinExistence type="predicted"/>
<comment type="caution">
    <text evidence="3">The sequence shown here is derived from an EMBL/GenBank/DDBJ whole genome shotgun (WGS) entry which is preliminary data.</text>
</comment>
<name>T1CMK5_9HELI</name>
<dbReference type="InterPro" id="IPR005094">
    <property type="entry name" value="Endonuclease_MobA/VirD2"/>
</dbReference>
<dbReference type="Pfam" id="PF03432">
    <property type="entry name" value="Relaxase"/>
    <property type="match status" value="1"/>
</dbReference>
<protein>
    <submittedName>
        <fullName evidence="3">IncQ plasmid conjugative transfer DNA nicking endonuclease TraR</fullName>
    </submittedName>
</protein>
<dbReference type="NCBIfam" id="NF041450">
    <property type="entry name" value="MobP1"/>
    <property type="match status" value="1"/>
</dbReference>
<evidence type="ECO:0000313" key="4">
    <source>
        <dbReference type="Proteomes" id="UP000018143"/>
    </source>
</evidence>
<dbReference type="EMBL" id="BASD01000003">
    <property type="protein sequence ID" value="GAD17979.1"/>
    <property type="molecule type" value="Genomic_DNA"/>
</dbReference>
<gene>
    <name evidence="3" type="ORF">HFN_1538</name>
</gene>
<sequence length="595" mass="69166">MQSQNILLTNLAMMSWNLIFGKGGKCKKQEPIVPLLITQNSNISTQNTTKAREKAQKLKENQGRFDLSAYAKERDKKAKLMSGGYEVMIKITSNARNKTQLLKHIEYISRDGELELLSADNHIFLGKADTKDCVESYANIPQRFERVRERRETYNMVFSMRDYEECEPHILQESAFATMKKLYPNAQFVLALHKDTDNPHCHICLNANNLNGSRIHIQKKDLFAMRQSFAKELNARGVYALATKRSDSYRGYEIALNAPRRTELDLKQKFYGIINFGEAPYNDDNLNKDSFFISYLVNNRSVTIWGEHLKELAQKYDLQQSDFIRVKKLGYKLRPYTFEKTIGGKTYTITNTTKVAIWDISIRDRAEKDFVKLPKPPTFKPIVRLKESSKPKPTRRDTNGNTRPQYTREQWARFNAERNATKFARKAAILQATNTPKPRYNAFTGFKEQYAELRISSFTGFRESNTELQWRAARSKPYLSESNLDTLASEITTKHDLSRMSQSNVDKESTQHQMLLPSDAQHNLPRRPDSANNDNRELRSTNHSDTRNATSKRKWRIVDKFSDEMESIKPIEPKRYTREQWAKFNAKKNKGDLER</sequence>
<dbReference type="Proteomes" id="UP000018143">
    <property type="component" value="Unassembled WGS sequence"/>
</dbReference>
<keyword evidence="4" id="KW-1185">Reference proteome</keyword>
<feature type="region of interest" description="Disordered" evidence="1">
    <location>
        <begin position="385"/>
        <end position="404"/>
    </location>
</feature>
<feature type="compositionally biased region" description="Basic and acidic residues" evidence="1">
    <location>
        <begin position="385"/>
        <end position="398"/>
    </location>
</feature>
<keyword evidence="3" id="KW-0378">Hydrolase</keyword>
<keyword evidence="3" id="KW-0540">Nuclease</keyword>
<feature type="compositionally biased region" description="Basic and acidic residues" evidence="1">
    <location>
        <begin position="526"/>
        <end position="546"/>
    </location>
</feature>
<dbReference type="STRING" id="1325130.HFN_1538"/>
<dbReference type="GO" id="GO:0004519">
    <property type="term" value="F:endonuclease activity"/>
    <property type="evidence" value="ECO:0007669"/>
    <property type="project" value="UniProtKB-KW"/>
</dbReference>
<organism evidence="3 4">
    <name type="scientific">Helicobacter fennelliae MRY12-0050</name>
    <dbReference type="NCBI Taxonomy" id="1325130"/>
    <lineage>
        <taxon>Bacteria</taxon>
        <taxon>Pseudomonadati</taxon>
        <taxon>Campylobacterota</taxon>
        <taxon>Epsilonproteobacteria</taxon>
        <taxon>Campylobacterales</taxon>
        <taxon>Helicobacteraceae</taxon>
        <taxon>Helicobacter</taxon>
    </lineage>
</organism>